<proteinExistence type="predicted"/>
<comment type="caution">
    <text evidence="1">The sequence shown here is derived from an EMBL/GenBank/DDBJ whole genome shotgun (WGS) entry which is preliminary data.</text>
</comment>
<organism evidence="1 2">
    <name type="scientific">Marasmius tenuissimus</name>
    <dbReference type="NCBI Taxonomy" id="585030"/>
    <lineage>
        <taxon>Eukaryota</taxon>
        <taxon>Fungi</taxon>
        <taxon>Dikarya</taxon>
        <taxon>Basidiomycota</taxon>
        <taxon>Agaricomycotina</taxon>
        <taxon>Agaricomycetes</taxon>
        <taxon>Agaricomycetidae</taxon>
        <taxon>Agaricales</taxon>
        <taxon>Marasmiineae</taxon>
        <taxon>Marasmiaceae</taxon>
        <taxon>Marasmius</taxon>
    </lineage>
</organism>
<evidence type="ECO:0000313" key="2">
    <source>
        <dbReference type="Proteomes" id="UP001437256"/>
    </source>
</evidence>
<dbReference type="EMBL" id="JBBXMP010000047">
    <property type="protein sequence ID" value="KAL0065456.1"/>
    <property type="molecule type" value="Genomic_DNA"/>
</dbReference>
<accession>A0ABR2ZV45</accession>
<sequence>MPRIEDDTLLHLVFNELARDRHTVALEEDKINEGDGDGIREIIVVLVSLVSGDIKRSLTLQTTLQGLSLMILVGKHLVMVFLVSLQREVGHSDGA</sequence>
<evidence type="ECO:0000313" key="1">
    <source>
        <dbReference type="EMBL" id="KAL0065456.1"/>
    </source>
</evidence>
<name>A0ABR2ZV45_9AGAR</name>
<gene>
    <name evidence="1" type="ORF">AAF712_007520</name>
</gene>
<protein>
    <submittedName>
        <fullName evidence="1">Uncharacterized protein</fullName>
    </submittedName>
</protein>
<reference evidence="1 2" key="1">
    <citation type="submission" date="2024-05" db="EMBL/GenBank/DDBJ databases">
        <title>A draft genome resource for the thread blight pathogen Marasmius tenuissimus strain MS-2.</title>
        <authorList>
            <person name="Yulfo-Soto G.E."/>
            <person name="Baruah I.K."/>
            <person name="Amoako-Attah I."/>
            <person name="Bukari Y."/>
            <person name="Meinhardt L.W."/>
            <person name="Bailey B.A."/>
            <person name="Cohen S.P."/>
        </authorList>
    </citation>
    <scope>NUCLEOTIDE SEQUENCE [LARGE SCALE GENOMIC DNA]</scope>
    <source>
        <strain evidence="1 2">MS-2</strain>
    </source>
</reference>
<dbReference type="Proteomes" id="UP001437256">
    <property type="component" value="Unassembled WGS sequence"/>
</dbReference>
<keyword evidence="2" id="KW-1185">Reference proteome</keyword>